<sequence length="163" mass="19098">MPNQTTTTPPTKLRLAIAKSEHEKLIHSRRSLWSIRNLEEEWEKARERMARSRERISQQEDSRAAFLKRARQASRKHRAKCASRIAHSALMPIQAYHRNSEALAHRQRIIRLDPQSRLARAFDKHRGPHAWLKRQNSLQEQCSEAQAECRVDEPQVPQEELTG</sequence>
<gene>
    <name evidence="1" type="ORF">DFH08DRAFT_798314</name>
</gene>
<dbReference type="EMBL" id="JARIHO010000003">
    <property type="protein sequence ID" value="KAJ7363852.1"/>
    <property type="molecule type" value="Genomic_DNA"/>
</dbReference>
<reference evidence="1" key="1">
    <citation type="submission" date="2023-03" db="EMBL/GenBank/DDBJ databases">
        <title>Massive genome expansion in bonnet fungi (Mycena s.s.) driven by repeated elements and novel gene families across ecological guilds.</title>
        <authorList>
            <consortium name="Lawrence Berkeley National Laboratory"/>
            <person name="Harder C.B."/>
            <person name="Miyauchi S."/>
            <person name="Viragh M."/>
            <person name="Kuo A."/>
            <person name="Thoen E."/>
            <person name="Andreopoulos B."/>
            <person name="Lu D."/>
            <person name="Skrede I."/>
            <person name="Drula E."/>
            <person name="Henrissat B."/>
            <person name="Morin E."/>
            <person name="Kohler A."/>
            <person name="Barry K."/>
            <person name="LaButti K."/>
            <person name="Morin E."/>
            <person name="Salamov A."/>
            <person name="Lipzen A."/>
            <person name="Mereny Z."/>
            <person name="Hegedus B."/>
            <person name="Baldrian P."/>
            <person name="Stursova M."/>
            <person name="Weitz H."/>
            <person name="Taylor A."/>
            <person name="Grigoriev I.V."/>
            <person name="Nagy L.G."/>
            <person name="Martin F."/>
            <person name="Kauserud H."/>
        </authorList>
    </citation>
    <scope>NUCLEOTIDE SEQUENCE</scope>
    <source>
        <strain evidence="1">CBHHK002</strain>
    </source>
</reference>
<dbReference type="AlphaFoldDB" id="A0AAD7AMY4"/>
<evidence type="ECO:0000313" key="1">
    <source>
        <dbReference type="EMBL" id="KAJ7363852.1"/>
    </source>
</evidence>
<accession>A0AAD7AMY4</accession>
<evidence type="ECO:0000313" key="2">
    <source>
        <dbReference type="Proteomes" id="UP001218218"/>
    </source>
</evidence>
<organism evidence="1 2">
    <name type="scientific">Mycena albidolilacea</name>
    <dbReference type="NCBI Taxonomy" id="1033008"/>
    <lineage>
        <taxon>Eukaryota</taxon>
        <taxon>Fungi</taxon>
        <taxon>Dikarya</taxon>
        <taxon>Basidiomycota</taxon>
        <taxon>Agaricomycotina</taxon>
        <taxon>Agaricomycetes</taxon>
        <taxon>Agaricomycetidae</taxon>
        <taxon>Agaricales</taxon>
        <taxon>Marasmiineae</taxon>
        <taxon>Mycenaceae</taxon>
        <taxon>Mycena</taxon>
    </lineage>
</organism>
<comment type="caution">
    <text evidence="1">The sequence shown here is derived from an EMBL/GenBank/DDBJ whole genome shotgun (WGS) entry which is preliminary data.</text>
</comment>
<keyword evidence="2" id="KW-1185">Reference proteome</keyword>
<dbReference type="Proteomes" id="UP001218218">
    <property type="component" value="Unassembled WGS sequence"/>
</dbReference>
<name>A0AAD7AMY4_9AGAR</name>
<proteinExistence type="predicted"/>
<protein>
    <submittedName>
        <fullName evidence="1">Uncharacterized protein</fullName>
    </submittedName>
</protein>